<dbReference type="OrthoDB" id="552755at2759"/>
<evidence type="ECO:0000256" key="1">
    <source>
        <dbReference type="SAM" id="MobiDB-lite"/>
    </source>
</evidence>
<feature type="compositionally biased region" description="Acidic residues" evidence="1">
    <location>
        <begin position="393"/>
        <end position="404"/>
    </location>
</feature>
<evidence type="ECO:0008006" key="4">
    <source>
        <dbReference type="Google" id="ProtNLM"/>
    </source>
</evidence>
<dbReference type="PANTHER" id="PTHR15410">
    <property type="entry name" value="HIRA-INTERACTING PROTEIN 3"/>
    <property type="match status" value="1"/>
</dbReference>
<organism evidence="2 3">
    <name type="scientific">Bimuria novae-zelandiae CBS 107.79</name>
    <dbReference type="NCBI Taxonomy" id="1447943"/>
    <lineage>
        <taxon>Eukaryota</taxon>
        <taxon>Fungi</taxon>
        <taxon>Dikarya</taxon>
        <taxon>Ascomycota</taxon>
        <taxon>Pezizomycotina</taxon>
        <taxon>Dothideomycetes</taxon>
        <taxon>Pleosporomycetidae</taxon>
        <taxon>Pleosporales</taxon>
        <taxon>Massarineae</taxon>
        <taxon>Didymosphaeriaceae</taxon>
        <taxon>Bimuria</taxon>
    </lineage>
</organism>
<name>A0A6A5W2H6_9PLEO</name>
<dbReference type="PANTHER" id="PTHR15410:SF2">
    <property type="entry name" value="HIRA-INTERACTING PROTEIN 3"/>
    <property type="match status" value="1"/>
</dbReference>
<protein>
    <recommendedName>
        <fullName evidence="4">Transcriptional regulator</fullName>
    </recommendedName>
</protein>
<feature type="region of interest" description="Disordered" evidence="1">
    <location>
        <begin position="348"/>
        <end position="426"/>
    </location>
</feature>
<dbReference type="GO" id="GO:0005634">
    <property type="term" value="C:nucleus"/>
    <property type="evidence" value="ECO:0007669"/>
    <property type="project" value="TreeGrafter"/>
</dbReference>
<proteinExistence type="predicted"/>
<dbReference type="InterPro" id="IPR037647">
    <property type="entry name" value="HIRIP3"/>
</dbReference>
<gene>
    <name evidence="2" type="ORF">BU23DRAFT_548858</name>
</gene>
<reference evidence="2" key="1">
    <citation type="journal article" date="2020" name="Stud. Mycol.">
        <title>101 Dothideomycetes genomes: a test case for predicting lifestyles and emergence of pathogens.</title>
        <authorList>
            <person name="Haridas S."/>
            <person name="Albert R."/>
            <person name="Binder M."/>
            <person name="Bloem J."/>
            <person name="Labutti K."/>
            <person name="Salamov A."/>
            <person name="Andreopoulos B."/>
            <person name="Baker S."/>
            <person name="Barry K."/>
            <person name="Bills G."/>
            <person name="Bluhm B."/>
            <person name="Cannon C."/>
            <person name="Castanera R."/>
            <person name="Culley D."/>
            <person name="Daum C."/>
            <person name="Ezra D."/>
            <person name="Gonzalez J."/>
            <person name="Henrissat B."/>
            <person name="Kuo A."/>
            <person name="Liang C."/>
            <person name="Lipzen A."/>
            <person name="Lutzoni F."/>
            <person name="Magnuson J."/>
            <person name="Mondo S."/>
            <person name="Nolan M."/>
            <person name="Ohm R."/>
            <person name="Pangilinan J."/>
            <person name="Park H.-J."/>
            <person name="Ramirez L."/>
            <person name="Alfaro M."/>
            <person name="Sun H."/>
            <person name="Tritt A."/>
            <person name="Yoshinaga Y."/>
            <person name="Zwiers L.-H."/>
            <person name="Turgeon B."/>
            <person name="Goodwin S."/>
            <person name="Spatafora J."/>
            <person name="Crous P."/>
            <person name="Grigoriev I."/>
        </authorList>
    </citation>
    <scope>NUCLEOTIDE SEQUENCE</scope>
    <source>
        <strain evidence="2">CBS 107.79</strain>
    </source>
</reference>
<dbReference type="EMBL" id="ML976657">
    <property type="protein sequence ID" value="KAF1979657.1"/>
    <property type="molecule type" value="Genomic_DNA"/>
</dbReference>
<dbReference type="Proteomes" id="UP000800036">
    <property type="component" value="Unassembled WGS sequence"/>
</dbReference>
<feature type="compositionally biased region" description="Basic and acidic residues" evidence="1">
    <location>
        <begin position="383"/>
        <end position="392"/>
    </location>
</feature>
<feature type="compositionally biased region" description="Basic and acidic residues" evidence="1">
    <location>
        <begin position="179"/>
        <end position="193"/>
    </location>
</feature>
<accession>A0A6A5W2H6</accession>
<keyword evidence="3" id="KW-1185">Reference proteome</keyword>
<dbReference type="AlphaFoldDB" id="A0A6A5W2H6"/>
<evidence type="ECO:0000313" key="3">
    <source>
        <dbReference type="Proteomes" id="UP000800036"/>
    </source>
</evidence>
<feature type="compositionally biased region" description="Acidic residues" evidence="1">
    <location>
        <begin position="417"/>
        <end position="426"/>
    </location>
</feature>
<evidence type="ECO:0000313" key="2">
    <source>
        <dbReference type="EMBL" id="KAF1979657.1"/>
    </source>
</evidence>
<feature type="compositionally biased region" description="Acidic residues" evidence="1">
    <location>
        <begin position="135"/>
        <end position="155"/>
    </location>
</feature>
<feature type="region of interest" description="Disordered" evidence="1">
    <location>
        <begin position="72"/>
        <end position="273"/>
    </location>
</feature>
<sequence length="426" mass="46133">MSDSETDMPSVTAVSDAIRDVVISLYKAGDEDALTVNGVRIGAEQKLGVSAGFLKKADWKDNSKRLIKEAVDRYCGDEPTPAPSPKKNTTKAKPKAKPEPRKRAKAVNDSAPRGTKRKAAVPAKKPKKQRKTASSDEESLADSLVEDAEPSEAESEPPKKQLVRRQKQVVEEDSDEEDTPRKAMSEAKDKDAVSEEEAEDAPSVKEPERPATPPPAGQNVGSESEMSDVIDDSPPAKNRRMSKIAAEKPGKAAKGAKAKPKAAKAKAEDDPDQAEIKRLQGWLVKCGIRKVWGKELKDCETPKEKIRHLKGMLKDAGMDGKYSVEKAAKIKEQREFAKDLEDIKAGAAAWGETSSTGRPRRAAASRPVKPTVFPDLSDEDIEDKAGDEKDQGTDDDDDDDDEVQGDSGSDDSGTGKDDEEDGEDSD</sequence>
<feature type="compositionally biased region" description="Basic residues" evidence="1">
    <location>
        <begin position="254"/>
        <end position="264"/>
    </location>
</feature>
<feature type="compositionally biased region" description="Basic residues" evidence="1">
    <location>
        <begin position="114"/>
        <end position="131"/>
    </location>
</feature>